<reference evidence="2" key="1">
    <citation type="submission" date="2022-07" db="EMBL/GenBank/DDBJ databases">
        <title>Faecal culturing of patients with breast cancer.</title>
        <authorList>
            <person name="Teng N.M.Y."/>
            <person name="Kiu R."/>
            <person name="Evans R."/>
            <person name="Baker D.J."/>
            <person name="Zenner C."/>
            <person name="Robinson S.D."/>
            <person name="Hall L.J."/>
        </authorList>
    </citation>
    <scope>NUCLEOTIDE SEQUENCE</scope>
    <source>
        <strain evidence="2">LH1062</strain>
    </source>
</reference>
<keyword evidence="3" id="KW-1185">Reference proteome</keyword>
<sequence>MKLRAVIEGNGKRHYVDFYGESKKINKAIQDIDSKKYLHNIKFNDDVIKIRFTKVSNDVLKKLVSLVKEGDSVDLFCIQCRRLLDESYIQYFLDHYDNYQDISECYVDYIMFQLETMNNRESHKPSLPNPNELKYETYYLFNHKVLFTPLRIHEELLPKGIYKYEVRNDESGNMVELAKNIVVNHWGTILSSRRLKLNEDGYIKIIEGKDLVDINEGVMSLQQYFNPIKKQVASYVL</sequence>
<protein>
    <recommendedName>
        <fullName evidence="1">Large polyvalent protein associated domain-containing protein</fullName>
    </recommendedName>
</protein>
<accession>A0ABY5I582</accession>
<evidence type="ECO:0000313" key="2">
    <source>
        <dbReference type="EMBL" id="UTY39120.1"/>
    </source>
</evidence>
<name>A0ABY5I582_9FIRM</name>
<evidence type="ECO:0000259" key="1">
    <source>
        <dbReference type="Pfam" id="PF18843"/>
    </source>
</evidence>
<dbReference type="InterPro" id="IPR040809">
    <property type="entry name" value="LPD28"/>
</dbReference>
<dbReference type="EMBL" id="CP101620">
    <property type="protein sequence ID" value="UTY39120.1"/>
    <property type="molecule type" value="Genomic_DNA"/>
</dbReference>
<dbReference type="RefSeq" id="WP_290140003.1">
    <property type="nucleotide sequence ID" value="NZ_CP101620.1"/>
</dbReference>
<feature type="domain" description="Large polyvalent protein associated" evidence="1">
    <location>
        <begin position="132"/>
        <end position="224"/>
    </location>
</feature>
<dbReference type="Proteomes" id="UP001060112">
    <property type="component" value="Chromosome"/>
</dbReference>
<dbReference type="Pfam" id="PF18843">
    <property type="entry name" value="LPD28"/>
    <property type="match status" value="1"/>
</dbReference>
<proteinExistence type="predicted"/>
<evidence type="ECO:0000313" key="3">
    <source>
        <dbReference type="Proteomes" id="UP001060112"/>
    </source>
</evidence>
<organism evidence="2 3">
    <name type="scientific">Allocoprobacillus halotolerans</name>
    <dbReference type="NCBI Taxonomy" id="2944914"/>
    <lineage>
        <taxon>Bacteria</taxon>
        <taxon>Bacillati</taxon>
        <taxon>Bacillota</taxon>
        <taxon>Erysipelotrichia</taxon>
        <taxon>Erysipelotrichales</taxon>
        <taxon>Erysipelotrichaceae</taxon>
        <taxon>Allocoprobacillus</taxon>
    </lineage>
</organism>
<gene>
    <name evidence="2" type="ORF">NMU03_16375</name>
</gene>